<evidence type="ECO:0000256" key="1">
    <source>
        <dbReference type="SAM" id="MobiDB-lite"/>
    </source>
</evidence>
<evidence type="ECO:0000313" key="2">
    <source>
        <dbReference type="EMBL" id="MFD1513066.1"/>
    </source>
</evidence>
<dbReference type="Proteomes" id="UP001597187">
    <property type="component" value="Unassembled WGS sequence"/>
</dbReference>
<sequence length="58" mass="6631">MGDERPEFGINFGKDGYDGDGFEYDDDEVLEQIREHDPHLLEEVTDEEATETGDEAPR</sequence>
<protein>
    <recommendedName>
        <fullName evidence="4">DUF5786 domain-containing protein</fullName>
    </recommendedName>
</protein>
<organism evidence="2 3">
    <name type="scientific">Halomarina rubra</name>
    <dbReference type="NCBI Taxonomy" id="2071873"/>
    <lineage>
        <taxon>Archaea</taxon>
        <taxon>Methanobacteriati</taxon>
        <taxon>Methanobacteriota</taxon>
        <taxon>Stenosarchaea group</taxon>
        <taxon>Halobacteria</taxon>
        <taxon>Halobacteriales</taxon>
        <taxon>Natronomonadaceae</taxon>
        <taxon>Halomarina</taxon>
    </lineage>
</organism>
<dbReference type="EMBL" id="JBHUDC010000003">
    <property type="protein sequence ID" value="MFD1513066.1"/>
    <property type="molecule type" value="Genomic_DNA"/>
</dbReference>
<proteinExistence type="predicted"/>
<name>A0ABD6ATJ6_9EURY</name>
<keyword evidence="3" id="KW-1185">Reference proteome</keyword>
<dbReference type="AlphaFoldDB" id="A0ABD6ATJ6"/>
<evidence type="ECO:0008006" key="4">
    <source>
        <dbReference type="Google" id="ProtNLM"/>
    </source>
</evidence>
<reference evidence="2 3" key="1">
    <citation type="journal article" date="2019" name="Int. J. Syst. Evol. Microbiol.">
        <title>The Global Catalogue of Microorganisms (GCM) 10K type strain sequencing project: providing services to taxonomists for standard genome sequencing and annotation.</title>
        <authorList>
            <consortium name="The Broad Institute Genomics Platform"/>
            <consortium name="The Broad Institute Genome Sequencing Center for Infectious Disease"/>
            <person name="Wu L."/>
            <person name="Ma J."/>
        </authorList>
    </citation>
    <scope>NUCLEOTIDE SEQUENCE [LARGE SCALE GENOMIC DNA]</scope>
    <source>
        <strain evidence="2 3">CGMCC 1.12563</strain>
    </source>
</reference>
<accession>A0ABD6ATJ6</accession>
<dbReference type="RefSeq" id="WP_250873035.1">
    <property type="nucleotide sequence ID" value="NZ_JALXFV010000003.1"/>
</dbReference>
<feature type="region of interest" description="Disordered" evidence="1">
    <location>
        <begin position="1"/>
        <end position="24"/>
    </location>
</feature>
<evidence type="ECO:0000313" key="3">
    <source>
        <dbReference type="Proteomes" id="UP001597187"/>
    </source>
</evidence>
<gene>
    <name evidence="2" type="ORF">ACFSBT_07235</name>
</gene>
<comment type="caution">
    <text evidence="2">The sequence shown here is derived from an EMBL/GenBank/DDBJ whole genome shotgun (WGS) entry which is preliminary data.</text>
</comment>